<sequence>MKNFKIFALLIISLSIILNCCTVKSKYPINKKETKKPNRYDFIDNYIKNMTLEEKIGQMFMPAVYYDGDKTQLEKYIKMIKDYKLGGVILFPESLDTAQLVNLTYTIQNASKIPLFISTDQEGGLVYRLKDGTKLPGNMAIGATRSTDLAYKNGQVVGSELKAVGINWNLAPVADVNSNPANPIIGIRSFGGFPDLVSRMTVAYMKGEQSQNIATCLKHFPGHGDVNIDSHLGLGIVNKSIDQLEKNELKPFSDAIKAGADAVMSAHLSFPALDDTKIEVKTSDGTIKKITIPATLSQKILTGVLREKLGFKGVIITDAMNMRAISDNFNPIDATIRAIKAGADIVLMPVDLQGSYDELLKQVKNGSISEYRIDQSVKRILSLKNKIGILNRPTINLEKAIDMATKILSSNTNKAIERETAQKAITLVRDNKHIIPLKNISPPKKILVVAGNKVRIDQYIAQIRKYYPYHIDTLVVDDAVLNSNKELSNTTKAAINGADIIIIGTVDITEKDNQIVKILNNYGREKIIILIAIKNPYDIMYYPNAETYLVQYGWNRANYEAVVDVIFGGIKPTGRLPVNIPGC</sequence>
<dbReference type="SUPFAM" id="SSF52279">
    <property type="entry name" value="Beta-D-glucan exohydrolase, C-terminal domain"/>
    <property type="match status" value="1"/>
</dbReference>
<feature type="domain" description="Glycoside hydrolase family 3 C-terminal" evidence="9">
    <location>
        <begin position="425"/>
        <end position="581"/>
    </location>
</feature>
<feature type="chain" id="PRO_5038795560" description="beta-N-acetylhexosaminidase" evidence="7">
    <location>
        <begin position="21"/>
        <end position="583"/>
    </location>
</feature>
<evidence type="ECO:0000256" key="4">
    <source>
        <dbReference type="ARBA" id="ARBA00022801"/>
    </source>
</evidence>
<accession>A0A1M4VNN6</accession>
<dbReference type="STRING" id="1121256.SAMN02746089_00676"/>
<proteinExistence type="inferred from homology"/>
<dbReference type="EMBL" id="FQVH01000004">
    <property type="protein sequence ID" value="SHE70538.1"/>
    <property type="molecule type" value="Genomic_DNA"/>
</dbReference>
<dbReference type="InterPro" id="IPR050226">
    <property type="entry name" value="NagZ_Beta-hexosaminidase"/>
</dbReference>
<evidence type="ECO:0000259" key="9">
    <source>
        <dbReference type="Pfam" id="PF01915"/>
    </source>
</evidence>
<keyword evidence="11" id="KW-1185">Reference proteome</keyword>
<dbReference type="GO" id="GO:0009254">
    <property type="term" value="P:peptidoglycan turnover"/>
    <property type="evidence" value="ECO:0007669"/>
    <property type="project" value="TreeGrafter"/>
</dbReference>
<dbReference type="PANTHER" id="PTHR30480:SF13">
    <property type="entry name" value="BETA-HEXOSAMINIDASE"/>
    <property type="match status" value="1"/>
</dbReference>
<evidence type="ECO:0000313" key="10">
    <source>
        <dbReference type="EMBL" id="SHE70538.1"/>
    </source>
</evidence>
<dbReference type="Gene3D" id="3.40.50.1700">
    <property type="entry name" value="Glycoside hydrolase family 3 C-terminal domain"/>
    <property type="match status" value="1"/>
</dbReference>
<evidence type="ECO:0000256" key="5">
    <source>
        <dbReference type="ARBA" id="ARBA00023295"/>
    </source>
</evidence>
<dbReference type="InterPro" id="IPR002772">
    <property type="entry name" value="Glyco_hydro_3_C"/>
</dbReference>
<dbReference type="InterPro" id="IPR017853">
    <property type="entry name" value="GH"/>
</dbReference>
<dbReference type="SUPFAM" id="SSF51445">
    <property type="entry name" value="(Trans)glycosidases"/>
    <property type="match status" value="1"/>
</dbReference>
<dbReference type="AlphaFoldDB" id="A0A1M4VNN6"/>
<dbReference type="RefSeq" id="WP_073341766.1">
    <property type="nucleotide sequence ID" value="NZ_FQVH01000004.1"/>
</dbReference>
<dbReference type="GO" id="GO:0005975">
    <property type="term" value="P:carbohydrate metabolic process"/>
    <property type="evidence" value="ECO:0007669"/>
    <property type="project" value="InterPro"/>
</dbReference>
<evidence type="ECO:0000256" key="6">
    <source>
        <dbReference type="RuleBase" id="RU361161"/>
    </source>
</evidence>
<evidence type="ECO:0000256" key="2">
    <source>
        <dbReference type="ARBA" id="ARBA00005336"/>
    </source>
</evidence>
<comment type="similarity">
    <text evidence="2 6">Belongs to the glycosyl hydrolase 3 family.</text>
</comment>
<dbReference type="GO" id="GO:0004563">
    <property type="term" value="F:beta-N-acetylhexosaminidase activity"/>
    <property type="evidence" value="ECO:0007669"/>
    <property type="project" value="UniProtKB-EC"/>
</dbReference>
<dbReference type="InterPro" id="IPR036881">
    <property type="entry name" value="Glyco_hydro_3_C_sf"/>
</dbReference>
<dbReference type="Gene3D" id="3.20.20.300">
    <property type="entry name" value="Glycoside hydrolase, family 3, N-terminal domain"/>
    <property type="match status" value="1"/>
</dbReference>
<dbReference type="OrthoDB" id="9805821at2"/>
<evidence type="ECO:0000256" key="1">
    <source>
        <dbReference type="ARBA" id="ARBA00001231"/>
    </source>
</evidence>
<dbReference type="PROSITE" id="PS00775">
    <property type="entry name" value="GLYCOSYL_HYDROL_F3"/>
    <property type="match status" value="1"/>
</dbReference>
<dbReference type="InterPro" id="IPR036962">
    <property type="entry name" value="Glyco_hydro_3_N_sf"/>
</dbReference>
<organism evidence="10 11">
    <name type="scientific">Caldanaerobius fijiensis DSM 17918</name>
    <dbReference type="NCBI Taxonomy" id="1121256"/>
    <lineage>
        <taxon>Bacteria</taxon>
        <taxon>Bacillati</taxon>
        <taxon>Bacillota</taxon>
        <taxon>Clostridia</taxon>
        <taxon>Thermoanaerobacterales</taxon>
        <taxon>Thermoanaerobacteraceae</taxon>
        <taxon>Caldanaerobius</taxon>
    </lineage>
</organism>
<dbReference type="Pfam" id="PF00933">
    <property type="entry name" value="Glyco_hydro_3"/>
    <property type="match status" value="1"/>
</dbReference>
<dbReference type="EC" id="3.2.1.52" evidence="3"/>
<keyword evidence="5 6" id="KW-0326">Glycosidase</keyword>
<evidence type="ECO:0000313" key="11">
    <source>
        <dbReference type="Proteomes" id="UP000184088"/>
    </source>
</evidence>
<dbReference type="InterPro" id="IPR019800">
    <property type="entry name" value="Glyco_hydro_3_AS"/>
</dbReference>
<evidence type="ECO:0000259" key="8">
    <source>
        <dbReference type="Pfam" id="PF00933"/>
    </source>
</evidence>
<dbReference type="InterPro" id="IPR001764">
    <property type="entry name" value="Glyco_hydro_3_N"/>
</dbReference>
<dbReference type="Pfam" id="PF01915">
    <property type="entry name" value="Glyco_hydro_3_C"/>
    <property type="match status" value="1"/>
</dbReference>
<comment type="catalytic activity">
    <reaction evidence="1">
        <text>Hydrolysis of terminal non-reducing N-acetyl-D-hexosamine residues in N-acetyl-beta-D-hexosaminides.</text>
        <dbReference type="EC" id="3.2.1.52"/>
    </reaction>
</comment>
<dbReference type="PANTHER" id="PTHR30480">
    <property type="entry name" value="BETA-HEXOSAMINIDASE-RELATED"/>
    <property type="match status" value="1"/>
</dbReference>
<gene>
    <name evidence="10" type="ORF">SAMN02746089_00676</name>
</gene>
<feature type="signal peptide" evidence="7">
    <location>
        <begin position="1"/>
        <end position="20"/>
    </location>
</feature>
<protein>
    <recommendedName>
        <fullName evidence="3">beta-N-acetylhexosaminidase</fullName>
        <ecNumber evidence="3">3.2.1.52</ecNumber>
    </recommendedName>
</protein>
<feature type="domain" description="Glycoside hydrolase family 3 N-terminal" evidence="8">
    <location>
        <begin position="51"/>
        <end position="383"/>
    </location>
</feature>
<evidence type="ECO:0000256" key="7">
    <source>
        <dbReference type="SAM" id="SignalP"/>
    </source>
</evidence>
<dbReference type="Proteomes" id="UP000184088">
    <property type="component" value="Unassembled WGS sequence"/>
</dbReference>
<name>A0A1M4VNN6_9THEO</name>
<reference evidence="10 11" key="1">
    <citation type="submission" date="2016-11" db="EMBL/GenBank/DDBJ databases">
        <authorList>
            <person name="Jaros S."/>
            <person name="Januszkiewicz K."/>
            <person name="Wedrychowicz H."/>
        </authorList>
    </citation>
    <scope>NUCLEOTIDE SEQUENCE [LARGE SCALE GENOMIC DNA]</scope>
    <source>
        <strain evidence="10 11">DSM 17918</strain>
    </source>
</reference>
<evidence type="ECO:0000256" key="3">
    <source>
        <dbReference type="ARBA" id="ARBA00012663"/>
    </source>
</evidence>
<keyword evidence="7" id="KW-0732">Signal</keyword>
<keyword evidence="4 6" id="KW-0378">Hydrolase</keyword>